<name>A0ABY5ZKC5_9BACT</name>
<proteinExistence type="predicted"/>
<evidence type="ECO:0000313" key="2">
    <source>
        <dbReference type="Proteomes" id="UP001060414"/>
    </source>
</evidence>
<evidence type="ECO:0008006" key="3">
    <source>
        <dbReference type="Google" id="ProtNLM"/>
    </source>
</evidence>
<dbReference type="EMBL" id="CP092109">
    <property type="protein sequence ID" value="UWZ79622.1"/>
    <property type="molecule type" value="Genomic_DNA"/>
</dbReference>
<dbReference type="RefSeq" id="WP_260747974.1">
    <property type="nucleotide sequence ID" value="NZ_CP092109.1"/>
</dbReference>
<gene>
    <name evidence="1" type="ORF">L9S41_18365</name>
</gene>
<accession>A0ABY5ZKC5</accession>
<dbReference type="Proteomes" id="UP001060414">
    <property type="component" value="Chromosome"/>
</dbReference>
<organism evidence="1 2">
    <name type="scientific">Geoalkalibacter halelectricus</name>
    <dbReference type="NCBI Taxonomy" id="2847045"/>
    <lineage>
        <taxon>Bacteria</taxon>
        <taxon>Pseudomonadati</taxon>
        <taxon>Thermodesulfobacteriota</taxon>
        <taxon>Desulfuromonadia</taxon>
        <taxon>Desulfuromonadales</taxon>
        <taxon>Geoalkalibacteraceae</taxon>
        <taxon>Geoalkalibacter</taxon>
    </lineage>
</organism>
<protein>
    <recommendedName>
        <fullName evidence="3">S1 motif domain-containing protein</fullName>
    </recommendedName>
</protein>
<evidence type="ECO:0000313" key="1">
    <source>
        <dbReference type="EMBL" id="UWZ79622.1"/>
    </source>
</evidence>
<sequence>MIPAELLAKYPLPREELLAGVEAALTRTLGAALGLCIQVRINSPLEILAWSRDPGDPRDPQPLDPSRFSRQLRRQLLYQVERELQRRQTLHDWQGLRVLRGQALPGEILRRRGDGRLHVALEIAEGFSGQVLLGECPPRAQPPHERPRYRPGEVLEFLVTSVLPVESRGLAKILIRLSRVSGALPEAMLRAHTGRGDIRCRRRVAGAFSDLTATSSVPREAIRAVGAELKERIRIHVVSQESP</sequence>
<reference evidence="1" key="1">
    <citation type="journal article" date="2022" name="Environ. Microbiol.">
        <title>Geoalkalibacter halelectricus SAP #1 sp. nov. possessing extracellular electron transfer and mineral#reducing capabilities from a haloalkaline environment.</title>
        <authorList>
            <person name="Yadav S."/>
            <person name="Singh R."/>
            <person name="Sundharam S.S."/>
            <person name="Chaudhary S."/>
            <person name="Krishnamurthi S."/>
            <person name="Patil S.A."/>
        </authorList>
    </citation>
    <scope>NUCLEOTIDE SEQUENCE</scope>
    <source>
        <strain evidence="1">SAP-1</strain>
    </source>
</reference>
<keyword evidence="2" id="KW-1185">Reference proteome</keyword>